<dbReference type="PANTHER" id="PTHR39963:SF1">
    <property type="entry name" value="MNMC-LIKE METHYLTRANSFERASE DOMAIN-CONTAINING PROTEIN"/>
    <property type="match status" value="1"/>
</dbReference>
<gene>
    <name evidence="2" type="ORF">GGD90_001413</name>
</gene>
<dbReference type="NCBIfam" id="NF033855">
    <property type="entry name" value="tRNA_MNMC2"/>
    <property type="match status" value="1"/>
</dbReference>
<dbReference type="InterPro" id="IPR047785">
    <property type="entry name" value="tRNA_MNMC2"/>
</dbReference>
<dbReference type="Pfam" id="PF05430">
    <property type="entry name" value="Methyltransf_30"/>
    <property type="match status" value="1"/>
</dbReference>
<comment type="caution">
    <text evidence="2">The sequence shown here is derived from an EMBL/GenBank/DDBJ whole genome shotgun (WGS) entry which is preliminary data.</text>
</comment>
<dbReference type="InterPro" id="IPR008471">
    <property type="entry name" value="MnmC-like_methylTransf"/>
</dbReference>
<dbReference type="PANTHER" id="PTHR39963">
    <property type="entry name" value="SLL0983 PROTEIN"/>
    <property type="match status" value="1"/>
</dbReference>
<dbReference type="AlphaFoldDB" id="A0A840FY41"/>
<dbReference type="GO" id="GO:0032259">
    <property type="term" value="P:methylation"/>
    <property type="evidence" value="ECO:0007669"/>
    <property type="project" value="UniProtKB-KW"/>
</dbReference>
<dbReference type="EMBL" id="JACIGE010000004">
    <property type="protein sequence ID" value="MBB4247047.1"/>
    <property type="molecule type" value="Genomic_DNA"/>
</dbReference>
<name>A0A840FY41_RHOTE</name>
<evidence type="ECO:0000313" key="3">
    <source>
        <dbReference type="Proteomes" id="UP000587070"/>
    </source>
</evidence>
<dbReference type="GO" id="GO:0004808">
    <property type="term" value="F:tRNA (5-methylaminomethyl-2-thiouridylate)(34)-methyltransferase activity"/>
    <property type="evidence" value="ECO:0007669"/>
    <property type="project" value="InterPro"/>
</dbReference>
<evidence type="ECO:0000313" key="2">
    <source>
        <dbReference type="EMBL" id="MBB4247047.1"/>
    </source>
</evidence>
<dbReference type="RefSeq" id="WP_407690628.1">
    <property type="nucleotide sequence ID" value="NZ_JACIGE010000004.1"/>
</dbReference>
<evidence type="ECO:0000259" key="1">
    <source>
        <dbReference type="Pfam" id="PF05430"/>
    </source>
</evidence>
<reference evidence="2 3" key="1">
    <citation type="submission" date="2020-08" db="EMBL/GenBank/DDBJ databases">
        <title>Genome sequencing of Purple Non-Sulfur Bacteria from various extreme environments.</title>
        <authorList>
            <person name="Mayer M."/>
        </authorList>
    </citation>
    <scope>NUCLEOTIDE SEQUENCE [LARGE SCALE GENOMIC DNA]</scope>
    <source>
        <strain evidence="2 3">2761</strain>
    </source>
</reference>
<sequence>MIEAAQLSFSPEGIPFSEAYGDVYHTRSGGIGQARHVFLGGNGLPQRWQGRCRFTIVETGFGLGINFLATWAAWRADPQRCTQLHFISFEKHPFAVADLATAYSALLDAPASKPQPPMADDKRAATRHCCETGTADTALGELALDLQSVWPPTVAGRHELHFDQAQVRLSLVFADARDALPQLTQQAELADAFYLDGFSPAKNPELWNASLLSQLARLAAPGATLATWSVASGVRQALTDSGWQIEKLPGFSGKREMLRAHRP</sequence>
<protein>
    <submittedName>
        <fullName evidence="2">tRNA U34 5-methylaminomethyl-2-thiouridine-forming methyltransferase MnmC</fullName>
    </submittedName>
</protein>
<dbReference type="Gene3D" id="3.40.50.150">
    <property type="entry name" value="Vaccinia Virus protein VP39"/>
    <property type="match status" value="1"/>
</dbReference>
<organism evidence="2 3">
    <name type="scientific">Rhodocyclus tenuis</name>
    <name type="common">Rhodospirillum tenue</name>
    <dbReference type="NCBI Taxonomy" id="1066"/>
    <lineage>
        <taxon>Bacteria</taxon>
        <taxon>Pseudomonadati</taxon>
        <taxon>Pseudomonadota</taxon>
        <taxon>Betaproteobacteria</taxon>
        <taxon>Rhodocyclales</taxon>
        <taxon>Rhodocyclaceae</taxon>
        <taxon>Rhodocyclus</taxon>
    </lineage>
</organism>
<accession>A0A840FY41</accession>
<dbReference type="GO" id="GO:0016645">
    <property type="term" value="F:oxidoreductase activity, acting on the CH-NH group of donors"/>
    <property type="evidence" value="ECO:0007669"/>
    <property type="project" value="InterPro"/>
</dbReference>
<dbReference type="InterPro" id="IPR029063">
    <property type="entry name" value="SAM-dependent_MTases_sf"/>
</dbReference>
<proteinExistence type="predicted"/>
<keyword evidence="2" id="KW-0489">Methyltransferase</keyword>
<dbReference type="Proteomes" id="UP000587070">
    <property type="component" value="Unassembled WGS sequence"/>
</dbReference>
<keyword evidence="3" id="KW-1185">Reference proteome</keyword>
<keyword evidence="2" id="KW-0808">Transferase</keyword>
<feature type="domain" description="MnmC-like methyltransferase" evidence="1">
    <location>
        <begin position="141"/>
        <end position="262"/>
    </location>
</feature>